<dbReference type="Gene3D" id="3.20.20.450">
    <property type="entry name" value="EAL domain"/>
    <property type="match status" value="1"/>
</dbReference>
<dbReference type="SMART" id="SM00052">
    <property type="entry name" value="EAL"/>
    <property type="match status" value="1"/>
</dbReference>
<dbReference type="PROSITE" id="PS50110">
    <property type="entry name" value="RESPONSE_REGULATORY"/>
    <property type="match status" value="1"/>
</dbReference>
<feature type="domain" description="Response regulatory" evidence="3">
    <location>
        <begin position="39"/>
        <end position="157"/>
    </location>
</feature>
<comment type="caution">
    <text evidence="6">The sequence shown here is derived from an EMBL/GenBank/DDBJ whole genome shotgun (WGS) entry which is preliminary data.</text>
</comment>
<dbReference type="Proteomes" id="UP000623509">
    <property type="component" value="Unassembled WGS sequence"/>
</dbReference>
<evidence type="ECO:0000313" key="8">
    <source>
        <dbReference type="Proteomes" id="UP000623509"/>
    </source>
</evidence>
<dbReference type="OrthoDB" id="9813903at2"/>
<gene>
    <name evidence="5" type="ORF">BGI27_08520</name>
    <name evidence="6" type="ORF">CGU29_08170</name>
</gene>
<name>A0A272ET76_9RHOO</name>
<feature type="domain" description="EAL" evidence="4">
    <location>
        <begin position="171"/>
        <end position="423"/>
    </location>
</feature>
<dbReference type="GO" id="GO:0000160">
    <property type="term" value="P:phosphorelay signal transduction system"/>
    <property type="evidence" value="ECO:0007669"/>
    <property type="project" value="InterPro"/>
</dbReference>
<dbReference type="GO" id="GO:0071111">
    <property type="term" value="F:cyclic-guanylate-specific phosphodiesterase activity"/>
    <property type="evidence" value="ECO:0007669"/>
    <property type="project" value="InterPro"/>
</dbReference>
<feature type="region of interest" description="Disordered" evidence="2">
    <location>
        <begin position="1"/>
        <end position="29"/>
    </location>
</feature>
<sequence>MARCSASPTSGANSLPSSSESSASVQMNPQTFPDRLQGKVLVIDDEPDIGELICAAAEGIGLNCTATASPEVFLASLKNDIDVVMMDLRMPGTDGVELLRKLAANGCQAKVVLISGIDRKVLRSAEELTVSLGLDAAGYLQKPFRINDVEQLLRHVCSHPHSTRRKPPEEIPVTEAELRHAIEFDEFTVHYQPQIDLGSGRCVGCEALVRLMHPTRGIVYPDMFIVTAEQLNLIDSLTTLVTRRAMREYAQLASEQAYSLSINFSACSLTDLKLPEQLARQADEYDFPLSRLVMEITETGLISELGKALDILTRLRMKGVGLSIDDFGTGYSSMAQIQRIPATELKIDRIFVVQMLDDDTARAVVDKTISLGHALDMHIVAEGVESGAHGAELDRLGCDYAQGYHFGHPMLFAQLCDWLARNGE</sequence>
<evidence type="ECO:0000259" key="3">
    <source>
        <dbReference type="PROSITE" id="PS50110"/>
    </source>
</evidence>
<dbReference type="SMART" id="SM00448">
    <property type="entry name" value="REC"/>
    <property type="match status" value="1"/>
</dbReference>
<keyword evidence="1" id="KW-0597">Phosphoprotein</keyword>
<dbReference type="InterPro" id="IPR035919">
    <property type="entry name" value="EAL_sf"/>
</dbReference>
<dbReference type="PROSITE" id="PS50883">
    <property type="entry name" value="EAL"/>
    <property type="match status" value="1"/>
</dbReference>
<dbReference type="InterPro" id="IPR001633">
    <property type="entry name" value="EAL_dom"/>
</dbReference>
<evidence type="ECO:0008006" key="9">
    <source>
        <dbReference type="Google" id="ProtNLM"/>
    </source>
</evidence>
<dbReference type="InterPro" id="IPR050706">
    <property type="entry name" value="Cyclic-di-GMP_PDE-like"/>
</dbReference>
<dbReference type="AlphaFoldDB" id="A0A272ET76"/>
<dbReference type="InterPro" id="IPR001789">
    <property type="entry name" value="Sig_transdc_resp-reg_receiver"/>
</dbReference>
<dbReference type="Proteomes" id="UP000216107">
    <property type="component" value="Unassembled WGS sequence"/>
</dbReference>
<dbReference type="Gene3D" id="3.40.50.2300">
    <property type="match status" value="1"/>
</dbReference>
<dbReference type="PANTHER" id="PTHR33121">
    <property type="entry name" value="CYCLIC DI-GMP PHOSPHODIESTERASE PDEF"/>
    <property type="match status" value="1"/>
</dbReference>
<dbReference type="EMBL" id="NMRN01000019">
    <property type="protein sequence ID" value="PAS93301.1"/>
    <property type="molecule type" value="Genomic_DNA"/>
</dbReference>
<organism evidence="6 7">
    <name type="scientific">Candidatus Dactylopiibacterium carminicum</name>
    <dbReference type="NCBI Taxonomy" id="857335"/>
    <lineage>
        <taxon>Bacteria</taxon>
        <taxon>Pseudomonadati</taxon>
        <taxon>Pseudomonadota</taxon>
        <taxon>Betaproteobacteria</taxon>
        <taxon>Rhodocyclales</taxon>
        <taxon>Rhodocyclaceae</taxon>
        <taxon>Candidatus Dactylopiibacterium</taxon>
    </lineage>
</organism>
<protein>
    <recommendedName>
        <fullName evidence="9">Diguanylate phosphodiesterase</fullName>
    </recommendedName>
</protein>
<accession>A0A272ET76</accession>
<evidence type="ECO:0000259" key="4">
    <source>
        <dbReference type="PROSITE" id="PS50883"/>
    </source>
</evidence>
<dbReference type="Pfam" id="PF00072">
    <property type="entry name" value="Response_reg"/>
    <property type="match status" value="1"/>
</dbReference>
<dbReference type="InterPro" id="IPR011006">
    <property type="entry name" value="CheY-like_superfamily"/>
</dbReference>
<dbReference type="SUPFAM" id="SSF141868">
    <property type="entry name" value="EAL domain-like"/>
    <property type="match status" value="1"/>
</dbReference>
<feature type="compositionally biased region" description="Low complexity" evidence="2">
    <location>
        <begin position="10"/>
        <end position="24"/>
    </location>
</feature>
<proteinExistence type="predicted"/>
<keyword evidence="8" id="KW-1185">Reference proteome</keyword>
<evidence type="ECO:0000256" key="2">
    <source>
        <dbReference type="SAM" id="MobiDB-lite"/>
    </source>
</evidence>
<reference evidence="5 8" key="1">
    <citation type="submission" date="2016-08" db="EMBL/GenBank/DDBJ databases">
        <title>Candidatus Dactylopiibacterium carminicum genome sequence.</title>
        <authorList>
            <person name="Ramirez-Puebla S.T."/>
            <person name="Ormeno-Orrillo E."/>
            <person name="Vera-Ponce De Leon A."/>
            <person name="Luis L."/>
            <person name="Sanchez-Flores A."/>
            <person name="Monica R."/>
            <person name="Martinez-Romero E."/>
        </authorList>
    </citation>
    <scope>NUCLEOTIDE SEQUENCE [LARGE SCALE GENOMIC DNA]</scope>
    <source>
        <strain evidence="5">END1</strain>
    </source>
</reference>
<dbReference type="Pfam" id="PF00563">
    <property type="entry name" value="EAL"/>
    <property type="match status" value="1"/>
</dbReference>
<dbReference type="PANTHER" id="PTHR33121:SF70">
    <property type="entry name" value="SIGNALING PROTEIN YKOW"/>
    <property type="match status" value="1"/>
</dbReference>
<dbReference type="EMBL" id="MDUX01000023">
    <property type="protein sequence ID" value="KAF7599310.1"/>
    <property type="molecule type" value="Genomic_DNA"/>
</dbReference>
<dbReference type="SUPFAM" id="SSF52172">
    <property type="entry name" value="CheY-like"/>
    <property type="match status" value="1"/>
</dbReference>
<dbReference type="CDD" id="cd01948">
    <property type="entry name" value="EAL"/>
    <property type="match status" value="1"/>
</dbReference>
<reference evidence="6 7" key="2">
    <citation type="submission" date="2017-07" db="EMBL/GenBank/DDBJ databases">
        <title>Candidatus Dactylopiibacterium carminicum, a nitrogen-fixing symbiont of the cochineal insect Dactylopius coccus and Dactylopius opuntiae (Hemiptera: Coccoidea: Dactylopiidae).</title>
        <authorList>
            <person name="Vera A."/>
        </authorList>
    </citation>
    <scope>NUCLEOTIDE SEQUENCE [LARGE SCALE GENOMIC DNA]</scope>
    <source>
        <strain evidence="6 7">NFDCM</strain>
    </source>
</reference>
<evidence type="ECO:0000313" key="6">
    <source>
        <dbReference type="EMBL" id="PAS93301.1"/>
    </source>
</evidence>
<evidence type="ECO:0000313" key="5">
    <source>
        <dbReference type="EMBL" id="KAF7599310.1"/>
    </source>
</evidence>
<evidence type="ECO:0000313" key="7">
    <source>
        <dbReference type="Proteomes" id="UP000216107"/>
    </source>
</evidence>
<evidence type="ECO:0000256" key="1">
    <source>
        <dbReference type="PROSITE-ProRule" id="PRU00169"/>
    </source>
</evidence>
<feature type="modified residue" description="4-aspartylphosphate" evidence="1">
    <location>
        <position position="87"/>
    </location>
</feature>